<keyword evidence="1" id="KW-1133">Transmembrane helix</keyword>
<accession>A0A4R3MZV2</accession>
<protein>
    <submittedName>
        <fullName evidence="2">Uncharacterized protein</fullName>
    </submittedName>
</protein>
<dbReference type="RefSeq" id="WP_132976658.1">
    <property type="nucleotide sequence ID" value="NZ_SMAO01000003.1"/>
</dbReference>
<gene>
    <name evidence="2" type="ORF">EDC35_103369</name>
</gene>
<dbReference type="AlphaFoldDB" id="A0A4R3MZV2"/>
<name>A0A4R3MZV2_9GAMM</name>
<evidence type="ECO:0000313" key="3">
    <source>
        <dbReference type="Proteomes" id="UP000295717"/>
    </source>
</evidence>
<keyword evidence="1" id="KW-0472">Membrane</keyword>
<organism evidence="2 3">
    <name type="scientific">Thiobaca trueperi</name>
    <dbReference type="NCBI Taxonomy" id="127458"/>
    <lineage>
        <taxon>Bacteria</taxon>
        <taxon>Pseudomonadati</taxon>
        <taxon>Pseudomonadota</taxon>
        <taxon>Gammaproteobacteria</taxon>
        <taxon>Chromatiales</taxon>
        <taxon>Chromatiaceae</taxon>
        <taxon>Thiobaca</taxon>
    </lineage>
</organism>
<sequence length="81" mass="9034">MNANNDSMQSDVLMHLLLIAFLFSAFGFFSYQIGFNSAEKANFIAERVVEEKAFGSQPALFGQDMNEKAITANINYSDRGE</sequence>
<comment type="caution">
    <text evidence="2">The sequence shown here is derived from an EMBL/GenBank/DDBJ whole genome shotgun (WGS) entry which is preliminary data.</text>
</comment>
<dbReference type="Proteomes" id="UP000295717">
    <property type="component" value="Unassembled WGS sequence"/>
</dbReference>
<feature type="transmembrane region" description="Helical" evidence="1">
    <location>
        <begin position="12"/>
        <end position="31"/>
    </location>
</feature>
<dbReference type="EMBL" id="SMAO01000003">
    <property type="protein sequence ID" value="TCT22270.1"/>
    <property type="molecule type" value="Genomic_DNA"/>
</dbReference>
<keyword evidence="1" id="KW-0812">Transmembrane</keyword>
<reference evidence="2 3" key="1">
    <citation type="submission" date="2019-03" db="EMBL/GenBank/DDBJ databases">
        <title>Genomic Encyclopedia of Type Strains, Phase IV (KMG-IV): sequencing the most valuable type-strain genomes for metagenomic binning, comparative biology and taxonomic classification.</title>
        <authorList>
            <person name="Goeker M."/>
        </authorList>
    </citation>
    <scope>NUCLEOTIDE SEQUENCE [LARGE SCALE GENOMIC DNA]</scope>
    <source>
        <strain evidence="2 3">DSM 13587</strain>
    </source>
</reference>
<proteinExistence type="predicted"/>
<evidence type="ECO:0000256" key="1">
    <source>
        <dbReference type="SAM" id="Phobius"/>
    </source>
</evidence>
<keyword evidence="3" id="KW-1185">Reference proteome</keyword>
<evidence type="ECO:0000313" key="2">
    <source>
        <dbReference type="EMBL" id="TCT22270.1"/>
    </source>
</evidence>